<feature type="transmembrane region" description="Helical" evidence="5">
    <location>
        <begin position="14"/>
        <end position="37"/>
    </location>
</feature>
<dbReference type="PANTHER" id="PTHR23502:SF134">
    <property type="entry name" value="MAJOR FACILITATOR SUPERFAMILY (MFS) PROFILE DOMAIN-CONTAINING PROTEIN-RELATED"/>
    <property type="match status" value="1"/>
</dbReference>
<name>A0A067M9W4_BOTB1</name>
<keyword evidence="4 5" id="KW-0472">Membrane</keyword>
<feature type="transmembrane region" description="Helical" evidence="5">
    <location>
        <begin position="254"/>
        <end position="273"/>
    </location>
</feature>
<dbReference type="HOGENOM" id="CLU_008455_0_5_1"/>
<keyword evidence="7" id="KW-1185">Reference proteome</keyword>
<feature type="transmembrane region" description="Helical" evidence="5">
    <location>
        <begin position="72"/>
        <end position="93"/>
    </location>
</feature>
<dbReference type="Proteomes" id="UP000027195">
    <property type="component" value="Unassembled WGS sequence"/>
</dbReference>
<dbReference type="EMBL" id="KL198049">
    <property type="protein sequence ID" value="KDQ12568.1"/>
    <property type="molecule type" value="Genomic_DNA"/>
</dbReference>
<feature type="transmembrane region" description="Helical" evidence="5">
    <location>
        <begin position="340"/>
        <end position="364"/>
    </location>
</feature>
<sequence length="442" mass="49982">LITASFSEFGRRPLYTYSAALFTIFFIPIALFVSSIYPSQVTHWSSGSTGSTMVRGTVADIWCTHEYRGIPVALFVVTVIFGAGFGPVIGSFFENNSSLVWRWIQWIGCIISDVFTTIAFILMSETRGSVLLTRMMRRKRKETGDQHYRARIEDERTSLRELIYVSCTRPIILLCTEPVVASFSRLNHFSRGILYGLLESVGFVFRTLYDFNSAQVGLVFLSIYIGGVLGWIFNLYQEKSYHRNVVRLSPEARLYGACAAGIIFPIGCFIYAWTSYPYIPWIVPAIGVAVIIWSVFLIYLAVFNYMADSHLVYASSALAGQNLIHELFPLFARMYNNLGYRWAGTLLGCLASGLTIVPFMLFFWGPKIHARSRFAKKLAVRVVQVRKGLERVRAGMEDPKGPDARNRTSDFWSQQEQRQELRSCGQAGQMGGKDEILTLLHP</sequence>
<dbReference type="GO" id="GO:0022857">
    <property type="term" value="F:transmembrane transporter activity"/>
    <property type="evidence" value="ECO:0007669"/>
    <property type="project" value="TreeGrafter"/>
</dbReference>
<evidence type="ECO:0008006" key="8">
    <source>
        <dbReference type="Google" id="ProtNLM"/>
    </source>
</evidence>
<feature type="transmembrane region" description="Helical" evidence="5">
    <location>
        <begin position="105"/>
        <end position="132"/>
    </location>
</feature>
<dbReference type="STRING" id="930990.A0A067M9W4"/>
<evidence type="ECO:0000313" key="7">
    <source>
        <dbReference type="Proteomes" id="UP000027195"/>
    </source>
</evidence>
<accession>A0A067M9W4</accession>
<organism evidence="6 7">
    <name type="scientific">Botryobasidium botryosum (strain FD-172 SS1)</name>
    <dbReference type="NCBI Taxonomy" id="930990"/>
    <lineage>
        <taxon>Eukaryota</taxon>
        <taxon>Fungi</taxon>
        <taxon>Dikarya</taxon>
        <taxon>Basidiomycota</taxon>
        <taxon>Agaricomycotina</taxon>
        <taxon>Agaricomycetes</taxon>
        <taxon>Cantharellales</taxon>
        <taxon>Botryobasidiaceae</taxon>
        <taxon>Botryobasidium</taxon>
    </lineage>
</organism>
<protein>
    <recommendedName>
        <fullName evidence="8">Major facilitator superfamily (MFS) profile domain-containing protein</fullName>
    </recommendedName>
</protein>
<dbReference type="PANTHER" id="PTHR23502">
    <property type="entry name" value="MAJOR FACILITATOR SUPERFAMILY"/>
    <property type="match status" value="1"/>
</dbReference>
<comment type="subcellular location">
    <subcellularLocation>
        <location evidence="1">Membrane</location>
        <topology evidence="1">Multi-pass membrane protein</topology>
    </subcellularLocation>
</comment>
<evidence type="ECO:0000313" key="6">
    <source>
        <dbReference type="EMBL" id="KDQ12568.1"/>
    </source>
</evidence>
<feature type="transmembrane region" description="Helical" evidence="5">
    <location>
        <begin position="192"/>
        <end position="209"/>
    </location>
</feature>
<dbReference type="Gene3D" id="1.20.1250.20">
    <property type="entry name" value="MFS general substrate transporter like domains"/>
    <property type="match status" value="1"/>
</dbReference>
<evidence type="ECO:0000256" key="2">
    <source>
        <dbReference type="ARBA" id="ARBA00022692"/>
    </source>
</evidence>
<dbReference type="InterPro" id="IPR036259">
    <property type="entry name" value="MFS_trans_sf"/>
</dbReference>
<evidence type="ECO:0000256" key="5">
    <source>
        <dbReference type="SAM" id="Phobius"/>
    </source>
</evidence>
<keyword evidence="2 5" id="KW-0812">Transmembrane</keyword>
<dbReference type="SUPFAM" id="SSF103473">
    <property type="entry name" value="MFS general substrate transporter"/>
    <property type="match status" value="1"/>
</dbReference>
<dbReference type="AlphaFoldDB" id="A0A067M9W4"/>
<dbReference type="OrthoDB" id="5376138at2759"/>
<dbReference type="GO" id="GO:0005886">
    <property type="term" value="C:plasma membrane"/>
    <property type="evidence" value="ECO:0007669"/>
    <property type="project" value="TreeGrafter"/>
</dbReference>
<keyword evidence="3 5" id="KW-1133">Transmembrane helix</keyword>
<dbReference type="InParanoid" id="A0A067M9W4"/>
<evidence type="ECO:0000256" key="3">
    <source>
        <dbReference type="ARBA" id="ARBA00022989"/>
    </source>
</evidence>
<feature type="transmembrane region" description="Helical" evidence="5">
    <location>
        <begin position="279"/>
        <end position="303"/>
    </location>
</feature>
<feature type="non-terminal residue" evidence="6">
    <location>
        <position position="1"/>
    </location>
</feature>
<evidence type="ECO:0000256" key="1">
    <source>
        <dbReference type="ARBA" id="ARBA00004141"/>
    </source>
</evidence>
<evidence type="ECO:0000256" key="4">
    <source>
        <dbReference type="ARBA" id="ARBA00023136"/>
    </source>
</evidence>
<gene>
    <name evidence="6" type="ORF">BOTBODRAFT_112688</name>
</gene>
<feature type="transmembrane region" description="Helical" evidence="5">
    <location>
        <begin position="310"/>
        <end position="328"/>
    </location>
</feature>
<reference evidence="7" key="1">
    <citation type="journal article" date="2014" name="Proc. Natl. Acad. Sci. U.S.A.">
        <title>Extensive sampling of basidiomycete genomes demonstrates inadequacy of the white-rot/brown-rot paradigm for wood decay fungi.</title>
        <authorList>
            <person name="Riley R."/>
            <person name="Salamov A.A."/>
            <person name="Brown D.W."/>
            <person name="Nagy L.G."/>
            <person name="Floudas D."/>
            <person name="Held B.W."/>
            <person name="Levasseur A."/>
            <person name="Lombard V."/>
            <person name="Morin E."/>
            <person name="Otillar R."/>
            <person name="Lindquist E.A."/>
            <person name="Sun H."/>
            <person name="LaButti K.M."/>
            <person name="Schmutz J."/>
            <person name="Jabbour D."/>
            <person name="Luo H."/>
            <person name="Baker S.E."/>
            <person name="Pisabarro A.G."/>
            <person name="Walton J.D."/>
            <person name="Blanchette R.A."/>
            <person name="Henrissat B."/>
            <person name="Martin F."/>
            <person name="Cullen D."/>
            <person name="Hibbett D.S."/>
            <person name="Grigoriev I.V."/>
        </authorList>
    </citation>
    <scope>NUCLEOTIDE SEQUENCE [LARGE SCALE GENOMIC DNA]</scope>
    <source>
        <strain evidence="7">FD-172 SS1</strain>
    </source>
</reference>
<proteinExistence type="predicted"/>
<feature type="transmembrane region" description="Helical" evidence="5">
    <location>
        <begin position="215"/>
        <end position="233"/>
    </location>
</feature>